<name>A0ACB9CTJ0_CICIN</name>
<dbReference type="EMBL" id="CM042013">
    <property type="protein sequence ID" value="KAI3737614.1"/>
    <property type="molecule type" value="Genomic_DNA"/>
</dbReference>
<comment type="caution">
    <text evidence="1">The sequence shown here is derived from an EMBL/GenBank/DDBJ whole genome shotgun (WGS) entry which is preliminary data.</text>
</comment>
<evidence type="ECO:0000313" key="2">
    <source>
        <dbReference type="Proteomes" id="UP001055811"/>
    </source>
</evidence>
<evidence type="ECO:0000313" key="1">
    <source>
        <dbReference type="EMBL" id="KAI3737614.1"/>
    </source>
</evidence>
<reference evidence="2" key="1">
    <citation type="journal article" date="2022" name="Mol. Ecol. Resour.">
        <title>The genomes of chicory, endive, great burdock and yacon provide insights into Asteraceae palaeo-polyploidization history and plant inulin production.</title>
        <authorList>
            <person name="Fan W."/>
            <person name="Wang S."/>
            <person name="Wang H."/>
            <person name="Wang A."/>
            <person name="Jiang F."/>
            <person name="Liu H."/>
            <person name="Zhao H."/>
            <person name="Xu D."/>
            <person name="Zhang Y."/>
        </authorList>
    </citation>
    <scope>NUCLEOTIDE SEQUENCE [LARGE SCALE GENOMIC DNA]</scope>
    <source>
        <strain evidence="2">cv. Punajuju</strain>
    </source>
</reference>
<proteinExistence type="predicted"/>
<accession>A0ACB9CTJ0</accession>
<dbReference type="Proteomes" id="UP001055811">
    <property type="component" value="Linkage Group LG05"/>
</dbReference>
<organism evidence="1 2">
    <name type="scientific">Cichorium intybus</name>
    <name type="common">Chicory</name>
    <dbReference type="NCBI Taxonomy" id="13427"/>
    <lineage>
        <taxon>Eukaryota</taxon>
        <taxon>Viridiplantae</taxon>
        <taxon>Streptophyta</taxon>
        <taxon>Embryophyta</taxon>
        <taxon>Tracheophyta</taxon>
        <taxon>Spermatophyta</taxon>
        <taxon>Magnoliopsida</taxon>
        <taxon>eudicotyledons</taxon>
        <taxon>Gunneridae</taxon>
        <taxon>Pentapetalae</taxon>
        <taxon>asterids</taxon>
        <taxon>campanulids</taxon>
        <taxon>Asterales</taxon>
        <taxon>Asteraceae</taxon>
        <taxon>Cichorioideae</taxon>
        <taxon>Cichorieae</taxon>
        <taxon>Cichoriinae</taxon>
        <taxon>Cichorium</taxon>
    </lineage>
</organism>
<keyword evidence="2" id="KW-1185">Reference proteome</keyword>
<reference evidence="1 2" key="2">
    <citation type="journal article" date="2022" name="Mol. Ecol. Resour.">
        <title>The genomes of chicory, endive, great burdock and yacon provide insights into Asteraceae paleo-polyploidization history and plant inulin production.</title>
        <authorList>
            <person name="Fan W."/>
            <person name="Wang S."/>
            <person name="Wang H."/>
            <person name="Wang A."/>
            <person name="Jiang F."/>
            <person name="Liu H."/>
            <person name="Zhao H."/>
            <person name="Xu D."/>
            <person name="Zhang Y."/>
        </authorList>
    </citation>
    <scope>NUCLEOTIDE SEQUENCE [LARGE SCALE GENOMIC DNA]</scope>
    <source>
        <strain evidence="2">cv. Punajuju</strain>
        <tissue evidence="1">Leaves</tissue>
    </source>
</reference>
<sequence>MKSMALQSPDKLFEEAKSVIDGGSKFLNTKESEANINEKENIRERRPGLARRRAKFSMKPDTSQPSTILEPRLEVNHLQTPEEFFAAFEKFENTKKELNRQRGIKEEDEVKTFTTARRRRPEIPRRKVSYRHYEYSSQSQDDTSVVQEKLQDNITSPPIILNQQYEEDEVPGSIAKSENKIDKLFDELMASNIDKLDENQALNFLKDRMKIKPVVIDDLQLPKFHEIPRVDLIFKNLLEGSQSILSDTSALPDVTKGKTLGTQRKLSDNPFQSLGSPTPPKSPFLAISRFGKHMLKSTVSKDPFSTHDVDLSPSKTSTNIIGGGSSDASKDKEFPVSSALDSLAMNEITETAIGDVEDRDHNMEERKVDDNVTDIQTNQDINGNAEDMVQEAASVTEVNLNNIEDIIVENVEDVREKEGPEVNVEVFEMEDLSQPAQTDAANSVDTTEPAPNLDVVPQQQKEEHPRTKTNQRKKITRKLDLKKKRQSLAGDGSSWTSGVRRSSRIKRRPLEYWKGERLLYGRVHNSLPTVIGVKYISPSKAGFKVESFVSEKYKELVELTALH</sequence>
<gene>
    <name evidence="1" type="ORF">L2E82_27622</name>
</gene>
<protein>
    <submittedName>
        <fullName evidence="1">Uncharacterized protein</fullName>
    </submittedName>
</protein>